<sequence length="213" mass="22886">MSVGMVTSNSYQMYKNSTGNTQNASSSDQYASNSQLFDTSSVQQGEKETYPGWNVTFNTEETETFYGITGYNLNRYPDGSYYFYDGNGNEPTGAKLEMLTAAADYMTQAKQALFEQEGAGCSLNSDDITGALQGIVASFQDAMNPYSLHEDALANFSAGTDVTSDLLETLDAISANSAAATELSESEASESPKHIAQVLKYSTKTGTTLSHSI</sequence>
<proteinExistence type="predicted"/>
<dbReference type="Proteomes" id="UP001155380">
    <property type="component" value="Unassembled WGS sequence"/>
</dbReference>
<name>A0AAJ1C172_9HYPH</name>
<protein>
    <submittedName>
        <fullName evidence="2">Uncharacterized protein</fullName>
    </submittedName>
</protein>
<evidence type="ECO:0000313" key="2">
    <source>
        <dbReference type="EMBL" id="MCO5959921.1"/>
    </source>
</evidence>
<feature type="compositionally biased region" description="Polar residues" evidence="1">
    <location>
        <begin position="17"/>
        <end position="44"/>
    </location>
</feature>
<dbReference type="AlphaFoldDB" id="A0AAJ1C172"/>
<accession>A0AAJ1C172</accession>
<dbReference type="EMBL" id="JAMXLX010000013">
    <property type="protein sequence ID" value="MCO5959921.1"/>
    <property type="molecule type" value="Genomic_DNA"/>
</dbReference>
<evidence type="ECO:0000313" key="3">
    <source>
        <dbReference type="Proteomes" id="UP001155380"/>
    </source>
</evidence>
<reference evidence="2" key="1">
    <citation type="submission" date="2022-06" db="EMBL/GenBank/DDBJ databases">
        <authorList>
            <person name="Sun Q."/>
        </authorList>
    </citation>
    <scope>NUCLEOTIDE SEQUENCE</scope>
    <source>
        <strain evidence="2">S101</strain>
    </source>
</reference>
<feature type="region of interest" description="Disordered" evidence="1">
    <location>
        <begin position="17"/>
        <end position="45"/>
    </location>
</feature>
<gene>
    <name evidence="2" type="ORF">NBH21_24450</name>
</gene>
<organism evidence="2 3">
    <name type="scientific">Ciceribacter sichuanensis</name>
    <dbReference type="NCBI Taxonomy" id="2949647"/>
    <lineage>
        <taxon>Bacteria</taxon>
        <taxon>Pseudomonadati</taxon>
        <taxon>Pseudomonadota</taxon>
        <taxon>Alphaproteobacteria</taxon>
        <taxon>Hyphomicrobiales</taxon>
        <taxon>Rhizobiaceae</taxon>
        <taxon>Ciceribacter</taxon>
    </lineage>
</organism>
<evidence type="ECO:0000256" key="1">
    <source>
        <dbReference type="SAM" id="MobiDB-lite"/>
    </source>
</evidence>
<dbReference type="RefSeq" id="WP_250913217.1">
    <property type="nucleotide sequence ID" value="NZ_JAMXLX010000013.1"/>
</dbReference>
<comment type="caution">
    <text evidence="2">The sequence shown here is derived from an EMBL/GenBank/DDBJ whole genome shotgun (WGS) entry which is preliminary data.</text>
</comment>